<dbReference type="EMBL" id="SLXA01000010">
    <property type="protein sequence ID" value="TCO84036.1"/>
    <property type="molecule type" value="Genomic_DNA"/>
</dbReference>
<dbReference type="AlphaFoldDB" id="A0A4R2LL09"/>
<protein>
    <submittedName>
        <fullName evidence="1">HD domain-containing protein</fullName>
    </submittedName>
</protein>
<proteinExistence type="predicted"/>
<comment type="caution">
    <text evidence="1">The sequence shown here is derived from an EMBL/GenBank/DDBJ whole genome shotgun (WGS) entry which is preliminary data.</text>
</comment>
<accession>A0A4R2LL09</accession>
<evidence type="ECO:0000313" key="1">
    <source>
        <dbReference type="EMBL" id="TCO84036.1"/>
    </source>
</evidence>
<evidence type="ECO:0000313" key="2">
    <source>
        <dbReference type="Proteomes" id="UP000295711"/>
    </source>
</evidence>
<dbReference type="OrthoDB" id="9802385at2"/>
<dbReference type="InterPro" id="IPR052194">
    <property type="entry name" value="MESH1"/>
</dbReference>
<sequence length="153" mass="17572">MIYTPMTRKAMRIAYDAHAGQVDKTGLPYIYHPMHVAESMTDENSVITALLHDVVEDTDLTIDDLAREGFHEDILTALTLLTHNPAEDYMDYISRISTCPLARKVKLADLRHNSDSTRLDWVDEKMARRFEKYARAIRLLEAIENGQSANFHH</sequence>
<gene>
    <name evidence="1" type="ORF">EV212_11059</name>
</gene>
<dbReference type="SUPFAM" id="SSF109604">
    <property type="entry name" value="HD-domain/PDEase-like"/>
    <property type="match status" value="1"/>
</dbReference>
<name>A0A4R2LL09_9FIRM</name>
<reference evidence="1 2" key="1">
    <citation type="submission" date="2019-03" db="EMBL/GenBank/DDBJ databases">
        <title>Genomic Encyclopedia of Type Strains, Phase IV (KMG-IV): sequencing the most valuable type-strain genomes for metagenomic binning, comparative biology and taxonomic classification.</title>
        <authorList>
            <person name="Goeker M."/>
        </authorList>
    </citation>
    <scope>NUCLEOTIDE SEQUENCE [LARGE SCALE GENOMIC DNA]</scope>
    <source>
        <strain evidence="1 2">DSM 28559</strain>
    </source>
</reference>
<dbReference type="Gene3D" id="1.10.3210.10">
    <property type="entry name" value="Hypothetical protein af1432"/>
    <property type="match status" value="1"/>
</dbReference>
<dbReference type="Pfam" id="PF13328">
    <property type="entry name" value="HD_4"/>
    <property type="match status" value="1"/>
</dbReference>
<dbReference type="PANTHER" id="PTHR46246:SF1">
    <property type="entry name" value="GUANOSINE-3',5'-BIS(DIPHOSPHATE) 3'-PYROPHOSPHOHYDROLASE MESH1"/>
    <property type="match status" value="1"/>
</dbReference>
<dbReference type="Proteomes" id="UP000295711">
    <property type="component" value="Unassembled WGS sequence"/>
</dbReference>
<dbReference type="GO" id="GO:0008893">
    <property type="term" value="F:guanosine-3',5'-bis(diphosphate) 3'-diphosphatase activity"/>
    <property type="evidence" value="ECO:0007669"/>
    <property type="project" value="TreeGrafter"/>
</dbReference>
<organism evidence="1 2">
    <name type="scientific">Frisingicoccus caecimuris</name>
    <dbReference type="NCBI Taxonomy" id="1796636"/>
    <lineage>
        <taxon>Bacteria</taxon>
        <taxon>Bacillati</taxon>
        <taxon>Bacillota</taxon>
        <taxon>Clostridia</taxon>
        <taxon>Lachnospirales</taxon>
        <taxon>Lachnospiraceae</taxon>
        <taxon>Frisingicoccus</taxon>
    </lineage>
</organism>
<dbReference type="RefSeq" id="WP_132092640.1">
    <property type="nucleotide sequence ID" value="NZ_SLXA01000010.1"/>
</dbReference>
<dbReference type="PANTHER" id="PTHR46246">
    <property type="entry name" value="GUANOSINE-3',5'-BIS(DIPHOSPHATE) 3'-PYROPHOSPHOHYDROLASE MESH1"/>
    <property type="match status" value="1"/>
</dbReference>
<keyword evidence="2" id="KW-1185">Reference proteome</keyword>